<organism evidence="1 2">
    <name type="scientific">Ataeniobius toweri</name>
    <dbReference type="NCBI Taxonomy" id="208326"/>
    <lineage>
        <taxon>Eukaryota</taxon>
        <taxon>Metazoa</taxon>
        <taxon>Chordata</taxon>
        <taxon>Craniata</taxon>
        <taxon>Vertebrata</taxon>
        <taxon>Euteleostomi</taxon>
        <taxon>Actinopterygii</taxon>
        <taxon>Neopterygii</taxon>
        <taxon>Teleostei</taxon>
        <taxon>Neoteleostei</taxon>
        <taxon>Acanthomorphata</taxon>
        <taxon>Ovalentaria</taxon>
        <taxon>Atherinomorphae</taxon>
        <taxon>Cyprinodontiformes</taxon>
        <taxon>Goodeidae</taxon>
        <taxon>Ataeniobius</taxon>
    </lineage>
</organism>
<evidence type="ECO:0000313" key="2">
    <source>
        <dbReference type="Proteomes" id="UP001345963"/>
    </source>
</evidence>
<evidence type="ECO:0000313" key="1">
    <source>
        <dbReference type="EMBL" id="MED6231587.1"/>
    </source>
</evidence>
<dbReference type="EMBL" id="JAHUTI010000089">
    <property type="protein sequence ID" value="MED6231587.1"/>
    <property type="molecule type" value="Genomic_DNA"/>
</dbReference>
<name>A0ABU7A0L7_9TELE</name>
<accession>A0ABU7A0L7</accession>
<sequence length="108" mass="12286">MRVNLAQESSHLHLSQMFVLLLQQVFGSKLKLTTFKRGGSLFIGGLLGTEVYPPQKGASRQGNWNICEYRCETGIMLCAREREIITVGDFSFHIVDIVQKHIDCFMDH</sequence>
<dbReference type="Proteomes" id="UP001345963">
    <property type="component" value="Unassembled WGS sequence"/>
</dbReference>
<gene>
    <name evidence="1" type="ORF">ATANTOWER_031427</name>
</gene>
<comment type="caution">
    <text evidence="1">The sequence shown here is derived from an EMBL/GenBank/DDBJ whole genome shotgun (WGS) entry which is preliminary data.</text>
</comment>
<keyword evidence="2" id="KW-1185">Reference proteome</keyword>
<reference evidence="1 2" key="1">
    <citation type="submission" date="2021-07" db="EMBL/GenBank/DDBJ databases">
        <authorList>
            <person name="Palmer J.M."/>
        </authorList>
    </citation>
    <scope>NUCLEOTIDE SEQUENCE [LARGE SCALE GENOMIC DNA]</scope>
    <source>
        <strain evidence="1 2">AT_MEX2019</strain>
        <tissue evidence="1">Muscle</tissue>
    </source>
</reference>
<proteinExistence type="predicted"/>
<protein>
    <submittedName>
        <fullName evidence="1">Uncharacterized protein</fullName>
    </submittedName>
</protein>